<dbReference type="Gene3D" id="3.40.50.300">
    <property type="entry name" value="P-loop containing nucleotide triphosphate hydrolases"/>
    <property type="match status" value="1"/>
</dbReference>
<dbReference type="SUPFAM" id="SSF52540">
    <property type="entry name" value="P-loop containing nucleoside triphosphate hydrolases"/>
    <property type="match status" value="1"/>
</dbReference>
<dbReference type="SMART" id="SM00533">
    <property type="entry name" value="MUTSd"/>
    <property type="match status" value="1"/>
</dbReference>
<dbReference type="GO" id="GO:0004519">
    <property type="term" value="F:endonuclease activity"/>
    <property type="evidence" value="ECO:0007669"/>
    <property type="project" value="InterPro"/>
</dbReference>
<protein>
    <submittedName>
        <fullName evidence="8">DNA mismatch repair protein MutS</fullName>
    </submittedName>
</protein>
<feature type="coiled-coil region" evidence="4">
    <location>
        <begin position="530"/>
        <end position="578"/>
    </location>
</feature>
<dbReference type="InterPro" id="IPR005747">
    <property type="entry name" value="MutS2"/>
</dbReference>
<evidence type="ECO:0000313" key="9">
    <source>
        <dbReference type="Proteomes" id="UP000196102"/>
    </source>
</evidence>
<evidence type="ECO:0000259" key="7">
    <source>
        <dbReference type="SMART" id="SM00534"/>
    </source>
</evidence>
<accession>A0A1Z8B7M3</accession>
<dbReference type="InterPro" id="IPR027417">
    <property type="entry name" value="P-loop_NTPase"/>
</dbReference>
<reference evidence="9" key="1">
    <citation type="journal article" date="2017" name="Proc. Natl. Acad. Sci. U.S.A.">
        <title>Simulation of Deepwater Horizon oil plume reveals substrate specialization within a complex community of hydrocarbon-degraders.</title>
        <authorList>
            <person name="Hu P."/>
            <person name="Dubinsky E.A."/>
            <person name="Probst A.J."/>
            <person name="Wang J."/>
            <person name="Sieber C.M.K."/>
            <person name="Tom L.M."/>
            <person name="Gardinali P."/>
            <person name="Banfield J.F."/>
            <person name="Atlas R.M."/>
            <person name="Andersen G.L."/>
        </authorList>
    </citation>
    <scope>NUCLEOTIDE SEQUENCE [LARGE SCALE GENOMIC DNA]</scope>
</reference>
<dbReference type="GO" id="GO:0045910">
    <property type="term" value="P:negative regulation of DNA recombination"/>
    <property type="evidence" value="ECO:0007669"/>
    <property type="project" value="InterPro"/>
</dbReference>
<evidence type="ECO:0000256" key="3">
    <source>
        <dbReference type="ARBA" id="ARBA00023125"/>
    </source>
</evidence>
<dbReference type="GO" id="GO:0016887">
    <property type="term" value="F:ATP hydrolysis activity"/>
    <property type="evidence" value="ECO:0007669"/>
    <property type="project" value="InterPro"/>
</dbReference>
<dbReference type="AlphaFoldDB" id="A0A1Z8B7M3"/>
<evidence type="ECO:0000313" key="8">
    <source>
        <dbReference type="EMBL" id="OUS18604.1"/>
    </source>
</evidence>
<keyword evidence="4" id="KW-0175">Coiled coil</keyword>
<dbReference type="Pfam" id="PF00488">
    <property type="entry name" value="MutS_V"/>
    <property type="match status" value="1"/>
</dbReference>
<dbReference type="SUPFAM" id="SSF48334">
    <property type="entry name" value="DNA repair protein MutS, domain III"/>
    <property type="match status" value="1"/>
</dbReference>
<dbReference type="InterPro" id="IPR036187">
    <property type="entry name" value="DNA_mismatch_repair_MutS_sf"/>
</dbReference>
<evidence type="ECO:0000256" key="5">
    <source>
        <dbReference type="SAM" id="MobiDB-lite"/>
    </source>
</evidence>
<dbReference type="Proteomes" id="UP000196102">
    <property type="component" value="Unassembled WGS sequence"/>
</dbReference>
<dbReference type="RefSeq" id="WP_303686045.1">
    <property type="nucleotide sequence ID" value="NZ_CAJXYO010000044.1"/>
</dbReference>
<dbReference type="PIRSF" id="PIRSF005814">
    <property type="entry name" value="MutS_YshD"/>
    <property type="match status" value="1"/>
</dbReference>
<evidence type="ECO:0000256" key="2">
    <source>
        <dbReference type="ARBA" id="ARBA00022840"/>
    </source>
</evidence>
<comment type="caution">
    <text evidence="8">The sequence shown here is derived from an EMBL/GenBank/DDBJ whole genome shotgun (WGS) entry which is preliminary data.</text>
</comment>
<proteinExistence type="predicted"/>
<keyword evidence="1" id="KW-0547">Nucleotide-binding</keyword>
<sequence length="727" mass="83681">MKKISTKTIEDLEFDVVLSQASAYCVTEDGKAAITKLQPYTTKFLIQRELAYTNEYVWSFSSEHRIPNHGFDVIDKELQLLGIENSTLEKESIRKLAVLPRTVNEHIKFFRKLQEFFPQLHKRLDHITYNDIIPNAVDAVMDRFGEIKDDASALLKNLRREMNIVRGQLNGSFGQALNHYSQLDYLDEIRESVVENRRVLAVKAMYRRKVKGKIMGSSRTGSISYIEPERVLTLSRKLSELEIEELEEIQRILKELTEFLRAFIPEFEEYKQYLTHTDVIAAKAKYGRKIKGCLPMMVDHQELELVDAYHPLLWVANNERGEKTYPQTIRLAPDNRIIVISGPNAGGKSITLKTIGLLQLMIQTGMLIPVHEKSRICIFEHVLTDIGDNQSIDNHLSTYSYRLKNMRGFLRIANDKTLFLIDEFGTGSDPELGGALAESMLEELNERKSYGIITTHYTNLKMLANELPEMTNANMLFDSRSLEPVYQLQLGEAGSSFTFEVAQKNGIPFSLINKAKKKVERGKIRFDKSIAALQKERSNLRRNNDKLRDKEVKATQRANKLEDTQERVQQKLQDFQELYDGYQRFIQLGKKFDSLAENFENNKKKKLLIDELMKLVITENIKRKPKQKKKKPITKADKAAKGKQKQVENEVIQKVEKIRTERKKAKVQEIAKEEKKPQVELKINDKVRLADSKSIGTIDSISKGKATINYGFFTTIAPIEQLEKVGK</sequence>
<feature type="domain" description="DNA mismatch repair protein MutS core" evidence="6">
    <location>
        <begin position="12"/>
        <end position="316"/>
    </location>
</feature>
<gene>
    <name evidence="8" type="ORF">A9Q93_03745</name>
</gene>
<dbReference type="GO" id="GO:0030983">
    <property type="term" value="F:mismatched DNA binding"/>
    <property type="evidence" value="ECO:0007669"/>
    <property type="project" value="InterPro"/>
</dbReference>
<dbReference type="InterPro" id="IPR045076">
    <property type="entry name" value="MutS"/>
</dbReference>
<dbReference type="InterPro" id="IPR007696">
    <property type="entry name" value="DNA_mismatch_repair_MutS_core"/>
</dbReference>
<dbReference type="NCBIfam" id="TIGR01069">
    <property type="entry name" value="mutS2"/>
    <property type="match status" value="1"/>
</dbReference>
<keyword evidence="2" id="KW-0067">ATP-binding</keyword>
<evidence type="ECO:0000259" key="6">
    <source>
        <dbReference type="SMART" id="SM00533"/>
    </source>
</evidence>
<dbReference type="PANTHER" id="PTHR48466:SF2">
    <property type="entry name" value="OS10G0509000 PROTEIN"/>
    <property type="match status" value="1"/>
</dbReference>
<evidence type="ECO:0000256" key="1">
    <source>
        <dbReference type="ARBA" id="ARBA00022741"/>
    </source>
</evidence>
<dbReference type="InterPro" id="IPR000432">
    <property type="entry name" value="DNA_mismatch_repair_MutS_C"/>
</dbReference>
<dbReference type="GO" id="GO:0140664">
    <property type="term" value="F:ATP-dependent DNA damage sensor activity"/>
    <property type="evidence" value="ECO:0007669"/>
    <property type="project" value="InterPro"/>
</dbReference>
<dbReference type="GO" id="GO:0006298">
    <property type="term" value="P:mismatch repair"/>
    <property type="evidence" value="ECO:0007669"/>
    <property type="project" value="InterPro"/>
</dbReference>
<dbReference type="PANTHER" id="PTHR48466">
    <property type="entry name" value="OS10G0509000 PROTEIN-RELATED"/>
    <property type="match status" value="1"/>
</dbReference>
<dbReference type="GO" id="GO:0005524">
    <property type="term" value="F:ATP binding"/>
    <property type="evidence" value="ECO:0007669"/>
    <property type="project" value="UniProtKB-KW"/>
</dbReference>
<feature type="domain" description="DNA mismatch repair proteins mutS family" evidence="7">
    <location>
        <begin position="335"/>
        <end position="520"/>
    </location>
</feature>
<evidence type="ECO:0000256" key="4">
    <source>
        <dbReference type="SAM" id="Coils"/>
    </source>
</evidence>
<keyword evidence="3" id="KW-0238">DNA-binding</keyword>
<name>A0A1Z8B7M3_9FLAO</name>
<dbReference type="SMART" id="SM00534">
    <property type="entry name" value="MUTSac"/>
    <property type="match status" value="1"/>
</dbReference>
<organism evidence="8 9">
    <name type="scientific">Nonlabens dokdonensis</name>
    <dbReference type="NCBI Taxonomy" id="328515"/>
    <lineage>
        <taxon>Bacteria</taxon>
        <taxon>Pseudomonadati</taxon>
        <taxon>Bacteroidota</taxon>
        <taxon>Flavobacteriia</taxon>
        <taxon>Flavobacteriales</taxon>
        <taxon>Flavobacteriaceae</taxon>
        <taxon>Nonlabens</taxon>
    </lineage>
</organism>
<feature type="region of interest" description="Disordered" evidence="5">
    <location>
        <begin position="623"/>
        <end position="642"/>
    </location>
</feature>
<feature type="compositionally biased region" description="Basic residues" evidence="5">
    <location>
        <begin position="623"/>
        <end position="633"/>
    </location>
</feature>
<dbReference type="EMBL" id="MAAX01000063">
    <property type="protein sequence ID" value="OUS18604.1"/>
    <property type="molecule type" value="Genomic_DNA"/>
</dbReference>